<comment type="caution">
    <text evidence="1">The sequence shown here is derived from an EMBL/GenBank/DDBJ whole genome shotgun (WGS) entry which is preliminary data.</text>
</comment>
<evidence type="ECO:0000313" key="2">
    <source>
        <dbReference type="Proteomes" id="UP000053961"/>
    </source>
</evidence>
<evidence type="ECO:0000313" key="1">
    <source>
        <dbReference type="EMBL" id="KUK95387.1"/>
    </source>
</evidence>
<sequence length="273" mass="30408">MRQNRFNPYRVFSGLATQNVARKVQRISRMFQSLSGFLRPCNRFDPDVAVVPHEVSIPIGFSQALQQKLPISKFGINNGFNPYRVFSGLATKIHKIIKTRHIPGFNPYRVFSGLATSGSRHRIQPDLCFNPYRVFSGLATLPTGAATSAKQEFQSLSGFLRPCNKEVARSPRLAPRGFNPYRVFSGLATMIFSYLPGLAGAVSIPIGFSQALQLPMGQYLQLDLSRFNPYRVFSGLATSPTRRLSIDAPTFQSLSGFLRPCNQGVLHHRTDVP</sequence>
<name>A0A101IHK4_9EURY</name>
<dbReference type="Proteomes" id="UP000053961">
    <property type="component" value="Unassembled WGS sequence"/>
</dbReference>
<reference evidence="2" key="1">
    <citation type="journal article" date="2015" name="MBio">
        <title>Genome-Resolved Metagenomic Analysis Reveals Roles for Candidate Phyla and Other Microbial Community Members in Biogeochemical Transformations in Oil Reservoirs.</title>
        <authorList>
            <person name="Hu P."/>
            <person name="Tom L."/>
            <person name="Singh A."/>
            <person name="Thomas B.C."/>
            <person name="Baker B.J."/>
            <person name="Piceno Y.M."/>
            <person name="Andersen G.L."/>
            <person name="Banfield J.F."/>
        </authorList>
    </citation>
    <scope>NUCLEOTIDE SEQUENCE [LARGE SCALE GENOMIC DNA]</scope>
</reference>
<organism evidence="1 2">
    <name type="scientific">Methanothrix harundinacea</name>
    <dbReference type="NCBI Taxonomy" id="301375"/>
    <lineage>
        <taxon>Archaea</taxon>
        <taxon>Methanobacteriati</taxon>
        <taxon>Methanobacteriota</taxon>
        <taxon>Stenosarchaea group</taxon>
        <taxon>Methanomicrobia</taxon>
        <taxon>Methanotrichales</taxon>
        <taxon>Methanotrichaceae</taxon>
        <taxon>Methanothrix</taxon>
    </lineage>
</organism>
<accession>A0A101IHK4</accession>
<proteinExistence type="predicted"/>
<protein>
    <submittedName>
        <fullName evidence="1">Uncharacterized protein</fullName>
    </submittedName>
</protein>
<gene>
    <name evidence="1" type="ORF">XE07_1846</name>
</gene>
<dbReference type="EMBL" id="LGHB01000035">
    <property type="protein sequence ID" value="KUK95387.1"/>
    <property type="molecule type" value="Genomic_DNA"/>
</dbReference>
<dbReference type="PATRIC" id="fig|301375.6.peg.1282"/>
<dbReference type="AlphaFoldDB" id="A0A101IHK4"/>